<dbReference type="GO" id="GO:0005886">
    <property type="term" value="C:plasma membrane"/>
    <property type="evidence" value="ECO:0007669"/>
    <property type="project" value="UniProtKB-SubCell"/>
</dbReference>
<comment type="subcellular location">
    <subcellularLocation>
        <location evidence="1">Cell membrane</location>
        <topology evidence="1">Peripheral membrane protein</topology>
    </subcellularLocation>
</comment>
<feature type="domain" description="Mop" evidence="3">
    <location>
        <begin position="161"/>
        <end position="229"/>
    </location>
</feature>
<dbReference type="Pfam" id="PF03459">
    <property type="entry name" value="TOBE"/>
    <property type="match status" value="1"/>
</dbReference>
<dbReference type="InterPro" id="IPR036390">
    <property type="entry name" value="WH_DNA-bd_sf"/>
</dbReference>
<dbReference type="InterPro" id="IPR005116">
    <property type="entry name" value="Transp-assoc_OB_typ1"/>
</dbReference>
<keyword evidence="2" id="KW-0500">Molybdenum</keyword>
<sequence>MTLQKDFETHLSVGDVTVTERDVEMLRAIDRYGSMHRAAEELGRSYPHLQRRLVEIEDAAGELTERSRGGEGGGGTTLTPAARDLTRQFARLHAELHGVASVTESVLAGTVTDRDGEIATVATDAGPVAALVPDEASDVEVCIRSDAVVLRDPDGTTDAADTSLRNDLTGTVTGVETGDAVAQITVELDGTDSPELVALVTERSRSSLALEPGRRVVASFKATAARGIDATA</sequence>
<dbReference type="InterPro" id="IPR008995">
    <property type="entry name" value="Mo/tungstate-bd_C_term_dom"/>
</dbReference>
<gene>
    <name evidence="4" type="ORF">ACFR9U_13990</name>
</gene>
<dbReference type="EMBL" id="JBHUDJ010000008">
    <property type="protein sequence ID" value="MFD1588090.1"/>
    <property type="molecule type" value="Genomic_DNA"/>
</dbReference>
<proteinExistence type="predicted"/>
<evidence type="ECO:0000256" key="1">
    <source>
        <dbReference type="ARBA" id="ARBA00004202"/>
    </source>
</evidence>
<dbReference type="RefSeq" id="WP_247381835.1">
    <property type="nucleotide sequence ID" value="NZ_JALLGV010000012.1"/>
</dbReference>
<keyword evidence="5" id="KW-1185">Reference proteome</keyword>
<evidence type="ECO:0000256" key="2">
    <source>
        <dbReference type="ARBA" id="ARBA00022505"/>
    </source>
</evidence>
<dbReference type="PANTHER" id="PTHR30432">
    <property type="entry name" value="TRANSCRIPTIONAL REGULATOR MODE"/>
    <property type="match status" value="1"/>
</dbReference>
<name>A0ABD6CCV7_9EURY</name>
<dbReference type="Gene3D" id="1.10.10.10">
    <property type="entry name" value="Winged helix-like DNA-binding domain superfamily/Winged helix DNA-binding domain"/>
    <property type="match status" value="1"/>
</dbReference>
<evidence type="ECO:0000259" key="3">
    <source>
        <dbReference type="PROSITE" id="PS51866"/>
    </source>
</evidence>
<dbReference type="PANTHER" id="PTHR30432:SF1">
    <property type="entry name" value="DNA-BINDING TRANSCRIPTIONAL DUAL REGULATOR MODE"/>
    <property type="match status" value="1"/>
</dbReference>
<dbReference type="Pfam" id="PF00126">
    <property type="entry name" value="HTH_1"/>
    <property type="match status" value="1"/>
</dbReference>
<dbReference type="Gene3D" id="2.40.50.100">
    <property type="match status" value="1"/>
</dbReference>
<dbReference type="InterPro" id="IPR000847">
    <property type="entry name" value="LysR_HTH_N"/>
</dbReference>
<comment type="caution">
    <text evidence="4">The sequence shown here is derived from an EMBL/GenBank/DDBJ whole genome shotgun (WGS) entry which is preliminary data.</text>
</comment>
<organism evidence="4 5">
    <name type="scientific">Halorientalis brevis</name>
    <dbReference type="NCBI Taxonomy" id="1126241"/>
    <lineage>
        <taxon>Archaea</taxon>
        <taxon>Methanobacteriati</taxon>
        <taxon>Methanobacteriota</taxon>
        <taxon>Stenosarchaea group</taxon>
        <taxon>Halobacteria</taxon>
        <taxon>Halobacteriales</taxon>
        <taxon>Haloarculaceae</taxon>
        <taxon>Halorientalis</taxon>
    </lineage>
</organism>
<protein>
    <submittedName>
        <fullName evidence="4">TOBE domain-containing protein</fullName>
    </submittedName>
</protein>
<dbReference type="AlphaFoldDB" id="A0ABD6CCV7"/>
<dbReference type="SUPFAM" id="SSF50331">
    <property type="entry name" value="MOP-like"/>
    <property type="match status" value="1"/>
</dbReference>
<evidence type="ECO:0000313" key="5">
    <source>
        <dbReference type="Proteomes" id="UP001597119"/>
    </source>
</evidence>
<evidence type="ECO:0000313" key="4">
    <source>
        <dbReference type="EMBL" id="MFD1588090.1"/>
    </source>
</evidence>
<reference evidence="4 5" key="1">
    <citation type="journal article" date="2019" name="Int. J. Syst. Evol. Microbiol.">
        <title>The Global Catalogue of Microorganisms (GCM) 10K type strain sequencing project: providing services to taxonomists for standard genome sequencing and annotation.</title>
        <authorList>
            <consortium name="The Broad Institute Genomics Platform"/>
            <consortium name="The Broad Institute Genome Sequencing Center for Infectious Disease"/>
            <person name="Wu L."/>
            <person name="Ma J."/>
        </authorList>
    </citation>
    <scope>NUCLEOTIDE SEQUENCE [LARGE SCALE GENOMIC DNA]</scope>
    <source>
        <strain evidence="4 5">CGMCC 1.12125</strain>
    </source>
</reference>
<dbReference type="PROSITE" id="PS51866">
    <property type="entry name" value="MOP"/>
    <property type="match status" value="1"/>
</dbReference>
<dbReference type="InterPro" id="IPR004606">
    <property type="entry name" value="Mop_domain"/>
</dbReference>
<dbReference type="InterPro" id="IPR036388">
    <property type="entry name" value="WH-like_DNA-bd_sf"/>
</dbReference>
<dbReference type="SUPFAM" id="SSF46785">
    <property type="entry name" value="Winged helix' DNA-binding domain"/>
    <property type="match status" value="1"/>
</dbReference>
<dbReference type="InterPro" id="IPR051815">
    <property type="entry name" value="Molybdate_resp_trans_reg"/>
</dbReference>
<dbReference type="Proteomes" id="UP001597119">
    <property type="component" value="Unassembled WGS sequence"/>
</dbReference>
<accession>A0ABD6CCV7</accession>